<dbReference type="AlphaFoldDB" id="A0A1L7TLM8"/>
<dbReference type="EMBL" id="FCQH01000010">
    <property type="protein sequence ID" value="CVK99494.1"/>
    <property type="molecule type" value="Genomic_DNA"/>
</dbReference>
<comment type="caution">
    <text evidence="2">The sequence shown here is derived from an EMBL/GenBank/DDBJ whole genome shotgun (WGS) entry which is preliminary data.</text>
</comment>
<accession>A0A1L7TLM8</accession>
<dbReference type="Proteomes" id="UP000184255">
    <property type="component" value="Unassembled WGS sequence"/>
</dbReference>
<gene>
    <name evidence="2" type="ORF">FMAN_02334</name>
</gene>
<evidence type="ECO:0000313" key="3">
    <source>
        <dbReference type="Proteomes" id="UP000184255"/>
    </source>
</evidence>
<dbReference type="GeneID" id="65081606"/>
<name>A0A1L7TLM8_FUSMA</name>
<keyword evidence="3" id="KW-1185">Reference proteome</keyword>
<evidence type="ECO:0000313" key="2">
    <source>
        <dbReference type="EMBL" id="CVK99494.1"/>
    </source>
</evidence>
<sequence>MEHLPTLDNKNSVNNSNLRQEIEPHPPEIASPHANGRAARIPTNPPLEPPTSISTLSLSWRVKREQLA</sequence>
<evidence type="ECO:0000256" key="1">
    <source>
        <dbReference type="SAM" id="MobiDB-lite"/>
    </source>
</evidence>
<feature type="region of interest" description="Disordered" evidence="1">
    <location>
        <begin position="1"/>
        <end position="54"/>
    </location>
</feature>
<protein>
    <submittedName>
        <fullName evidence="2">Uncharacterized protein</fullName>
    </submittedName>
</protein>
<organism evidence="2 3">
    <name type="scientific">Fusarium mangiferae</name>
    <name type="common">Mango malformation disease fungus</name>
    <dbReference type="NCBI Taxonomy" id="192010"/>
    <lineage>
        <taxon>Eukaryota</taxon>
        <taxon>Fungi</taxon>
        <taxon>Dikarya</taxon>
        <taxon>Ascomycota</taxon>
        <taxon>Pezizomycotina</taxon>
        <taxon>Sordariomycetes</taxon>
        <taxon>Hypocreomycetidae</taxon>
        <taxon>Hypocreales</taxon>
        <taxon>Nectriaceae</taxon>
        <taxon>Fusarium</taxon>
        <taxon>Fusarium fujikuroi species complex</taxon>
    </lineage>
</organism>
<proteinExistence type="predicted"/>
<dbReference type="RefSeq" id="XP_041685818.1">
    <property type="nucleotide sequence ID" value="XM_041835678.1"/>
</dbReference>
<feature type="compositionally biased region" description="Polar residues" evidence="1">
    <location>
        <begin position="8"/>
        <end position="19"/>
    </location>
</feature>
<reference evidence="3" key="1">
    <citation type="journal article" date="2016" name="Genome Biol. Evol.">
        <title>Comparative 'omics' of the Fusarium fujikuroi species complex highlights differences in genetic potential and metabolite synthesis.</title>
        <authorList>
            <person name="Niehaus E.-M."/>
            <person name="Muensterkoetter M."/>
            <person name="Proctor R.H."/>
            <person name="Brown D.W."/>
            <person name="Sharon A."/>
            <person name="Idan Y."/>
            <person name="Oren-Young L."/>
            <person name="Sieber C.M."/>
            <person name="Novak O."/>
            <person name="Pencik A."/>
            <person name="Tarkowska D."/>
            <person name="Hromadova K."/>
            <person name="Freeman S."/>
            <person name="Maymon M."/>
            <person name="Elazar M."/>
            <person name="Youssef S.A."/>
            <person name="El-Shabrawy E.S.M."/>
            <person name="Shalaby A.B.A."/>
            <person name="Houterman P."/>
            <person name="Brock N.L."/>
            <person name="Burkhardt I."/>
            <person name="Tsavkelova E.A."/>
            <person name="Dickschat J.S."/>
            <person name="Galuszka P."/>
            <person name="Gueldener U."/>
            <person name="Tudzynski B."/>
        </authorList>
    </citation>
    <scope>NUCLEOTIDE SEQUENCE [LARGE SCALE GENOMIC DNA]</scope>
    <source>
        <strain evidence="3">MRC7560</strain>
    </source>
</reference>
<dbReference type="VEuPathDB" id="FungiDB:FMAN_02334"/>